<dbReference type="GO" id="GO:0003824">
    <property type="term" value="F:catalytic activity"/>
    <property type="evidence" value="ECO:0007669"/>
    <property type="project" value="InterPro"/>
</dbReference>
<dbReference type="OrthoDB" id="4226558at2759"/>
<evidence type="ECO:0000313" key="3">
    <source>
        <dbReference type="Proteomes" id="UP000249363"/>
    </source>
</evidence>
<dbReference type="STRING" id="1196081.A0A364LCE5"/>
<organism evidence="2 3">
    <name type="scientific">Talaromyces amestolkiae</name>
    <dbReference type="NCBI Taxonomy" id="1196081"/>
    <lineage>
        <taxon>Eukaryota</taxon>
        <taxon>Fungi</taxon>
        <taxon>Dikarya</taxon>
        <taxon>Ascomycota</taxon>
        <taxon>Pezizomycotina</taxon>
        <taxon>Eurotiomycetes</taxon>
        <taxon>Eurotiomycetidae</taxon>
        <taxon>Eurotiales</taxon>
        <taxon>Trichocomaceae</taxon>
        <taxon>Talaromyces</taxon>
        <taxon>Talaromyces sect. Talaromyces</taxon>
    </lineage>
</organism>
<gene>
    <name evidence="2" type="ORF">BHQ10_009490</name>
</gene>
<evidence type="ECO:0000313" key="2">
    <source>
        <dbReference type="EMBL" id="RAO73478.1"/>
    </source>
</evidence>
<feature type="domain" description="Endonuclease/exonuclease/phosphatase" evidence="1">
    <location>
        <begin position="110"/>
        <end position="231"/>
    </location>
</feature>
<dbReference type="EMBL" id="MIKG01000024">
    <property type="protein sequence ID" value="RAO73478.1"/>
    <property type="molecule type" value="Genomic_DNA"/>
</dbReference>
<dbReference type="SUPFAM" id="SSF56219">
    <property type="entry name" value="DNase I-like"/>
    <property type="match status" value="1"/>
</dbReference>
<keyword evidence="3" id="KW-1185">Reference proteome</keyword>
<reference evidence="2 3" key="1">
    <citation type="journal article" date="2017" name="Biotechnol. Biofuels">
        <title>Differential beta-glucosidase expression as a function of carbon source availability in Talaromyces amestolkiae: a genomic and proteomic approach.</title>
        <authorList>
            <person name="de Eugenio L.I."/>
            <person name="Mendez-Liter J.A."/>
            <person name="Nieto-Dominguez M."/>
            <person name="Alonso L."/>
            <person name="Gil-Munoz J."/>
            <person name="Barriuso J."/>
            <person name="Prieto A."/>
            <person name="Martinez M.J."/>
        </authorList>
    </citation>
    <scope>NUCLEOTIDE SEQUENCE [LARGE SCALE GENOMIC DNA]</scope>
    <source>
        <strain evidence="2 3">CIB</strain>
    </source>
</reference>
<dbReference type="InterPro" id="IPR005135">
    <property type="entry name" value="Endo/exonuclease/phosphatase"/>
</dbReference>
<dbReference type="AlphaFoldDB" id="A0A364LCE5"/>
<name>A0A364LCE5_TALAM</name>
<dbReference type="InterPro" id="IPR036691">
    <property type="entry name" value="Endo/exonu/phosph_ase_sf"/>
</dbReference>
<sequence>MSTPFEILQYNTHKSKDEVMATFLRDPEVLKASVIAIQEPWKIEYDDTTHQPARLTHQLLHLKAVDDVRARVALYVNKKIDPAMWTHSTVSPDYQILHLRHLRGEISHSLYIHNIYNDTKLPISTFDLLHQELTKLGRSPTTEHLVLGDMNVHHPAWGGPGTKIDTQGTELLEIADRHDLELATEEGIVTWERGQSKSTINLTFLSATLFHRLVLIERADTVQHDSDHWPTRTRIEIQTPIKEPPSRRNWKAINMEKLTKSLEILVTPDLANAFKSHIELTTIAFTSAIRHAIDYSVPWAKPSEWSNPDFTPECKEAVRTCRRLRRLYFNTHNSWNWRAYLRARNQKKRLVSKSLRLGHRRRVQEATEKGPLGLWRLAKWARSRRGAYESGITPTLKAPNGDTAETVEDKTALLSEAFFPQLPECHIPLDMFDQFPQVSNRFGALAVRGCEDLNIAYRVHERWMVDMRIGCFLNPLKD</sequence>
<protein>
    <recommendedName>
        <fullName evidence="1">Endonuclease/exonuclease/phosphatase domain-containing protein</fullName>
    </recommendedName>
</protein>
<dbReference type="Proteomes" id="UP000249363">
    <property type="component" value="Unassembled WGS sequence"/>
</dbReference>
<accession>A0A364LCE5</accession>
<dbReference type="Gene3D" id="3.60.10.10">
    <property type="entry name" value="Endonuclease/exonuclease/phosphatase"/>
    <property type="match status" value="1"/>
</dbReference>
<evidence type="ECO:0000259" key="1">
    <source>
        <dbReference type="Pfam" id="PF14529"/>
    </source>
</evidence>
<dbReference type="RefSeq" id="XP_040737992.1">
    <property type="nucleotide sequence ID" value="XM_040882411.1"/>
</dbReference>
<proteinExistence type="predicted"/>
<dbReference type="Pfam" id="PF14529">
    <property type="entry name" value="Exo_endo_phos_2"/>
    <property type="match status" value="1"/>
</dbReference>
<dbReference type="GeneID" id="63798704"/>
<comment type="caution">
    <text evidence="2">The sequence shown here is derived from an EMBL/GenBank/DDBJ whole genome shotgun (WGS) entry which is preliminary data.</text>
</comment>